<dbReference type="PIRSF" id="PIRSF018153">
    <property type="entry name" value="Glyco_trans_15"/>
    <property type="match status" value="1"/>
</dbReference>
<evidence type="ECO:0000256" key="2">
    <source>
        <dbReference type="ARBA" id="ARBA00022679"/>
    </source>
</evidence>
<keyword evidence="5" id="KW-1185">Reference proteome</keyword>
<keyword evidence="2" id="KW-0808">Transferase</keyword>
<gene>
    <name evidence="4" type="ORF">IWQ62_004310</name>
</gene>
<dbReference type="PANTHER" id="PTHR31121:SF6">
    <property type="entry name" value="ALPHA-1,2 MANNOSYLTRANSFERASE KTR1"/>
    <property type="match status" value="1"/>
</dbReference>
<dbReference type="Pfam" id="PF01793">
    <property type="entry name" value="Glyco_transf_15"/>
    <property type="match status" value="1"/>
</dbReference>
<comment type="similarity">
    <text evidence="1">Belongs to the glycosyltransferase 15 family.</text>
</comment>
<feature type="active site" description="Nucleophile" evidence="3">
    <location>
        <position position="262"/>
    </location>
</feature>
<dbReference type="GO" id="GO:0016020">
    <property type="term" value="C:membrane"/>
    <property type="evidence" value="ECO:0007669"/>
    <property type="project" value="InterPro"/>
</dbReference>
<dbReference type="GO" id="GO:0006487">
    <property type="term" value="P:protein N-linked glycosylation"/>
    <property type="evidence" value="ECO:0007669"/>
    <property type="project" value="TreeGrafter"/>
</dbReference>
<dbReference type="Gene3D" id="3.90.550.10">
    <property type="entry name" value="Spore Coat Polysaccharide Biosynthesis Protein SpsA, Chain A"/>
    <property type="match status" value="1"/>
</dbReference>
<comment type="caution">
    <text evidence="4">The sequence shown here is derived from an EMBL/GenBank/DDBJ whole genome shotgun (WGS) entry which is preliminary data.</text>
</comment>
<evidence type="ECO:0000256" key="3">
    <source>
        <dbReference type="PIRSR" id="PIRSR018153-1"/>
    </source>
</evidence>
<dbReference type="GO" id="GO:0000026">
    <property type="term" value="F:alpha-1,2-mannosyltransferase activity"/>
    <property type="evidence" value="ECO:0007669"/>
    <property type="project" value="TreeGrafter"/>
</dbReference>
<dbReference type="EMBL" id="JANBPY010001395">
    <property type="protein sequence ID" value="KAJ1960221.1"/>
    <property type="molecule type" value="Genomic_DNA"/>
</dbReference>
<dbReference type="OrthoDB" id="439943at2759"/>
<evidence type="ECO:0000313" key="5">
    <source>
        <dbReference type="Proteomes" id="UP001150925"/>
    </source>
</evidence>
<reference evidence="4" key="1">
    <citation type="submission" date="2022-07" db="EMBL/GenBank/DDBJ databases">
        <title>Phylogenomic reconstructions and comparative analyses of Kickxellomycotina fungi.</title>
        <authorList>
            <person name="Reynolds N.K."/>
            <person name="Stajich J.E."/>
            <person name="Barry K."/>
            <person name="Grigoriev I.V."/>
            <person name="Crous P."/>
            <person name="Smith M.E."/>
        </authorList>
    </citation>
    <scope>NUCLEOTIDE SEQUENCE</scope>
    <source>
        <strain evidence="4">RSA 1196</strain>
    </source>
</reference>
<protein>
    <submittedName>
        <fullName evidence="4">Uncharacterized protein</fullName>
    </submittedName>
</protein>
<dbReference type="GO" id="GO:0000032">
    <property type="term" value="P:cell wall mannoprotein biosynthetic process"/>
    <property type="evidence" value="ECO:0007669"/>
    <property type="project" value="TreeGrafter"/>
</dbReference>
<dbReference type="InterPro" id="IPR029044">
    <property type="entry name" value="Nucleotide-diphossugar_trans"/>
</dbReference>
<dbReference type="Proteomes" id="UP001150925">
    <property type="component" value="Unassembled WGS sequence"/>
</dbReference>
<evidence type="ECO:0000256" key="1">
    <source>
        <dbReference type="ARBA" id="ARBA00007677"/>
    </source>
</evidence>
<dbReference type="GO" id="GO:0005794">
    <property type="term" value="C:Golgi apparatus"/>
    <property type="evidence" value="ECO:0007669"/>
    <property type="project" value="TreeGrafter"/>
</dbReference>
<dbReference type="FunFam" id="3.90.550.10:FF:000051">
    <property type="entry name" value="Alpha-1,2-mannosyltransferase (Ktr4)"/>
    <property type="match status" value="1"/>
</dbReference>
<name>A0A9W8E238_9FUNG</name>
<proteinExistence type="inferred from homology"/>
<feature type="non-terminal residue" evidence="4">
    <location>
        <position position="1"/>
    </location>
</feature>
<dbReference type="AlphaFoldDB" id="A0A9W8E238"/>
<organism evidence="4 5">
    <name type="scientific">Dispira parvispora</name>
    <dbReference type="NCBI Taxonomy" id="1520584"/>
    <lineage>
        <taxon>Eukaryota</taxon>
        <taxon>Fungi</taxon>
        <taxon>Fungi incertae sedis</taxon>
        <taxon>Zoopagomycota</taxon>
        <taxon>Kickxellomycotina</taxon>
        <taxon>Dimargaritomycetes</taxon>
        <taxon>Dimargaritales</taxon>
        <taxon>Dimargaritaceae</taxon>
        <taxon>Dispira</taxon>
    </lineage>
</organism>
<sequence>HNLQSTSSGKDASIRKEKSDDAVLYNNDAPLDDLPYFNSTILVPVKPAPVVTRRANACFVILARNRELAGLIHTIPDLEKRFNNKYNYPYVFLNDKPFTNGFKKTIRKYTKSNVTFGLVPKEHWSYPSWINQTLASEARYNMRDVMYGDSESYRHMCRYQSGFFFRHPLLESYDYYWRVEPGVKFLCDIDYDPFLYLKDNDIQYGFTISLTEIAETIPTLWNTTKEFMRKHPEYIGKRNTLPWVTDSSFEEYNGCHFWSNFEIASFKWLRSEKYLAYFDYLDQAGGYFYERWGDAPVHSLALSMFLPPEQIHWFSDIGYFHSPFTNCPIDPVVNVKKCQCDPDTSLYFAEQSCTKNFLLVDRKPAISLSD</sequence>
<dbReference type="InterPro" id="IPR002685">
    <property type="entry name" value="Glyco_trans_15"/>
</dbReference>
<dbReference type="SUPFAM" id="SSF53448">
    <property type="entry name" value="Nucleotide-diphospho-sugar transferases"/>
    <property type="match status" value="1"/>
</dbReference>
<evidence type="ECO:0000313" key="4">
    <source>
        <dbReference type="EMBL" id="KAJ1960221.1"/>
    </source>
</evidence>
<dbReference type="PANTHER" id="PTHR31121">
    <property type="entry name" value="ALPHA-1,2 MANNOSYLTRANSFERASE KTR1"/>
    <property type="match status" value="1"/>
</dbReference>
<accession>A0A9W8E238</accession>